<name>A0A7X0JIU9_9HYPH</name>
<keyword evidence="4" id="KW-1185">Reference proteome</keyword>
<sequence>MRVTVKKSGDSASVRIPAAVMEAANLKPDSVVEVSEENGRIVIQAVTELDTTLDHLVAGMNADNLHDEADFGAPVGREAL</sequence>
<evidence type="ECO:0000259" key="2">
    <source>
        <dbReference type="PROSITE" id="PS51740"/>
    </source>
</evidence>
<dbReference type="GO" id="GO:0097351">
    <property type="term" value="F:toxin sequestering activity"/>
    <property type="evidence" value="ECO:0007669"/>
    <property type="project" value="InterPro"/>
</dbReference>
<dbReference type="PANTHER" id="PTHR40516">
    <property type="entry name" value="ANTITOXIN CHPS-RELATED"/>
    <property type="match status" value="1"/>
</dbReference>
<protein>
    <submittedName>
        <fullName evidence="3">Antitoxin MazE</fullName>
    </submittedName>
</protein>
<evidence type="ECO:0000313" key="4">
    <source>
        <dbReference type="Proteomes" id="UP000585437"/>
    </source>
</evidence>
<evidence type="ECO:0000256" key="1">
    <source>
        <dbReference type="PROSITE-ProRule" id="PRU01076"/>
    </source>
</evidence>
<dbReference type="Proteomes" id="UP000585437">
    <property type="component" value="Unassembled WGS sequence"/>
</dbReference>
<dbReference type="SUPFAM" id="SSF89447">
    <property type="entry name" value="AbrB/MazE/MraZ-like"/>
    <property type="match status" value="1"/>
</dbReference>
<feature type="domain" description="SpoVT-AbrB" evidence="2">
    <location>
        <begin position="3"/>
        <end position="48"/>
    </location>
</feature>
<dbReference type="PANTHER" id="PTHR40516:SF1">
    <property type="entry name" value="ANTITOXIN CHPS-RELATED"/>
    <property type="match status" value="1"/>
</dbReference>
<dbReference type="RefSeq" id="WP_062582324.1">
    <property type="nucleotide sequence ID" value="NZ_JACHBU010000003.1"/>
</dbReference>
<dbReference type="PROSITE" id="PS51740">
    <property type="entry name" value="SPOVT_ABRB"/>
    <property type="match status" value="1"/>
</dbReference>
<dbReference type="EMBL" id="JACHBU010000003">
    <property type="protein sequence ID" value="MBB6508358.1"/>
    <property type="molecule type" value="Genomic_DNA"/>
</dbReference>
<dbReference type="SMART" id="SM00966">
    <property type="entry name" value="SpoVT_AbrB"/>
    <property type="match status" value="1"/>
</dbReference>
<dbReference type="InterPro" id="IPR039052">
    <property type="entry name" value="Antitox_PemI-like"/>
</dbReference>
<organism evidence="3 4">
    <name type="scientific">Rhizobium soli</name>
    <dbReference type="NCBI Taxonomy" id="424798"/>
    <lineage>
        <taxon>Bacteria</taxon>
        <taxon>Pseudomonadati</taxon>
        <taxon>Pseudomonadota</taxon>
        <taxon>Alphaproteobacteria</taxon>
        <taxon>Hyphomicrobiales</taxon>
        <taxon>Rhizobiaceae</taxon>
        <taxon>Rhizobium/Agrobacterium group</taxon>
        <taxon>Rhizobium</taxon>
    </lineage>
</organism>
<dbReference type="AlphaFoldDB" id="A0A7X0JIU9"/>
<comment type="caution">
    <text evidence="3">The sequence shown here is derived from an EMBL/GenBank/DDBJ whole genome shotgun (WGS) entry which is preliminary data.</text>
</comment>
<dbReference type="Gene3D" id="2.10.260.10">
    <property type="match status" value="1"/>
</dbReference>
<dbReference type="InterPro" id="IPR037914">
    <property type="entry name" value="SpoVT-AbrB_sf"/>
</dbReference>
<dbReference type="InterPro" id="IPR007159">
    <property type="entry name" value="SpoVT-AbrB_dom"/>
</dbReference>
<reference evidence="3 4" key="1">
    <citation type="submission" date="2020-08" db="EMBL/GenBank/DDBJ databases">
        <title>The Agave Microbiome: Exploring the role of microbial communities in plant adaptations to desert environments.</title>
        <authorList>
            <person name="Partida-Martinez L.P."/>
        </authorList>
    </citation>
    <scope>NUCLEOTIDE SEQUENCE [LARGE SCALE GENOMIC DNA]</scope>
    <source>
        <strain evidence="3 4">AS3.12</strain>
    </source>
</reference>
<dbReference type="Pfam" id="PF04014">
    <property type="entry name" value="MazE_antitoxin"/>
    <property type="match status" value="1"/>
</dbReference>
<evidence type="ECO:0000313" key="3">
    <source>
        <dbReference type="EMBL" id="MBB6508358.1"/>
    </source>
</evidence>
<dbReference type="GO" id="GO:0003677">
    <property type="term" value="F:DNA binding"/>
    <property type="evidence" value="ECO:0007669"/>
    <property type="project" value="UniProtKB-UniRule"/>
</dbReference>
<accession>A0A7X0JIU9</accession>
<keyword evidence="1" id="KW-0238">DNA-binding</keyword>
<proteinExistence type="predicted"/>
<gene>
    <name evidence="3" type="ORF">F4695_001707</name>
</gene>